<organism evidence="6 7">
    <name type="scientific">Saccharopolyspora cebuensis</name>
    <dbReference type="NCBI Taxonomy" id="418759"/>
    <lineage>
        <taxon>Bacteria</taxon>
        <taxon>Bacillati</taxon>
        <taxon>Actinomycetota</taxon>
        <taxon>Actinomycetes</taxon>
        <taxon>Pseudonocardiales</taxon>
        <taxon>Pseudonocardiaceae</taxon>
        <taxon>Saccharopolyspora</taxon>
    </lineage>
</organism>
<keyword evidence="7" id="KW-1185">Reference proteome</keyword>
<keyword evidence="3 5" id="KW-1133">Transmembrane helix</keyword>
<evidence type="ECO:0000256" key="3">
    <source>
        <dbReference type="ARBA" id="ARBA00022989"/>
    </source>
</evidence>
<dbReference type="EMBL" id="JBGEHV010000026">
    <property type="protein sequence ID" value="MEY8040812.1"/>
    <property type="molecule type" value="Genomic_DNA"/>
</dbReference>
<sequence>MALRLGTSRRLASSAAALPLALGGMIGGGAVLGMAPAAAAAGPWSLVGVVVAAVTAGCAATATSYQAQHYPGGAAVYAASRSRLGVLPARITSSAHLAGHVAALAAVAGALGELLLPAAAGPTGAVAVLLVVLAATAGLRIRGGAAWAWLLLMFGVLAIVVVLCWAIPPVPAMAGDRSGADEAVGIPGAAGLLFFAFLGFERLSAPEPDDDRFTPRASGRAVLLALVVAAVVLLALGWSALHQLGAARLALSAVPLRDLLGAAAAAELAPLLCTAAAVALLPVLLAVLESARPTTTAAVDDGDLPGALRRFGAHGTPYVQDLLVGGAAAVLVLLVDPVVAMAVASCCLLVHHAFGSAAARVLLADERRWPTRAACAGMGLSVVLLMSMPIAAMLATLAVVIVGPVVMGAVSRRWS</sequence>
<feature type="transmembrane region" description="Helical" evidence="5">
    <location>
        <begin position="261"/>
        <end position="288"/>
    </location>
</feature>
<dbReference type="InterPro" id="IPR050367">
    <property type="entry name" value="APC_superfamily"/>
</dbReference>
<dbReference type="Proteomes" id="UP001564626">
    <property type="component" value="Unassembled WGS sequence"/>
</dbReference>
<reference evidence="6 7" key="1">
    <citation type="submission" date="2024-08" db="EMBL/GenBank/DDBJ databases">
        <title>Genome mining of Saccharopolyspora cebuensis PGLac3 from Nigerian medicinal plant.</title>
        <authorList>
            <person name="Ezeobiora C.E."/>
            <person name="Igbokwe N.H."/>
            <person name="Amin D.H."/>
            <person name="Mendie U.E."/>
        </authorList>
    </citation>
    <scope>NUCLEOTIDE SEQUENCE [LARGE SCALE GENOMIC DNA]</scope>
    <source>
        <strain evidence="6 7">PGLac3</strain>
    </source>
</reference>
<evidence type="ECO:0000256" key="5">
    <source>
        <dbReference type="SAM" id="Phobius"/>
    </source>
</evidence>
<dbReference type="RefSeq" id="WP_345365104.1">
    <property type="nucleotide sequence ID" value="NZ_BAABII010000013.1"/>
</dbReference>
<evidence type="ECO:0000256" key="1">
    <source>
        <dbReference type="ARBA" id="ARBA00004141"/>
    </source>
</evidence>
<feature type="transmembrane region" description="Helical" evidence="5">
    <location>
        <begin position="375"/>
        <end position="406"/>
    </location>
</feature>
<gene>
    <name evidence="6" type="ORF">AB8O55_15495</name>
</gene>
<comment type="caution">
    <text evidence="6">The sequence shown here is derived from an EMBL/GenBank/DDBJ whole genome shotgun (WGS) entry which is preliminary data.</text>
</comment>
<comment type="subcellular location">
    <subcellularLocation>
        <location evidence="1">Membrane</location>
        <topology evidence="1">Multi-pass membrane protein</topology>
    </subcellularLocation>
</comment>
<keyword evidence="2 5" id="KW-0812">Transmembrane</keyword>
<dbReference type="PANTHER" id="PTHR42770:SF7">
    <property type="entry name" value="MEMBRANE PROTEIN"/>
    <property type="match status" value="1"/>
</dbReference>
<feature type="transmembrane region" description="Helical" evidence="5">
    <location>
        <begin position="147"/>
        <end position="168"/>
    </location>
</feature>
<keyword evidence="4 5" id="KW-0472">Membrane</keyword>
<evidence type="ECO:0000256" key="2">
    <source>
        <dbReference type="ARBA" id="ARBA00022692"/>
    </source>
</evidence>
<protein>
    <submittedName>
        <fullName evidence="6">Amino acid permease</fullName>
    </submittedName>
</protein>
<evidence type="ECO:0000256" key="4">
    <source>
        <dbReference type="ARBA" id="ARBA00023136"/>
    </source>
</evidence>
<feature type="transmembrane region" description="Helical" evidence="5">
    <location>
        <begin position="221"/>
        <end position="241"/>
    </location>
</feature>
<evidence type="ECO:0000313" key="7">
    <source>
        <dbReference type="Proteomes" id="UP001564626"/>
    </source>
</evidence>
<feature type="transmembrane region" description="Helical" evidence="5">
    <location>
        <begin position="183"/>
        <end position="200"/>
    </location>
</feature>
<evidence type="ECO:0000313" key="6">
    <source>
        <dbReference type="EMBL" id="MEY8040812.1"/>
    </source>
</evidence>
<dbReference type="PANTHER" id="PTHR42770">
    <property type="entry name" value="AMINO ACID TRANSPORTER-RELATED"/>
    <property type="match status" value="1"/>
</dbReference>
<feature type="transmembrane region" description="Helical" evidence="5">
    <location>
        <begin position="114"/>
        <end position="135"/>
    </location>
</feature>
<accession>A0ABV4CL27</accession>
<dbReference type="Gene3D" id="1.20.1740.10">
    <property type="entry name" value="Amino acid/polyamine transporter I"/>
    <property type="match status" value="1"/>
</dbReference>
<feature type="transmembrane region" description="Helical" evidence="5">
    <location>
        <begin position="318"/>
        <end position="335"/>
    </location>
</feature>
<name>A0ABV4CL27_9PSEU</name>
<proteinExistence type="predicted"/>